<dbReference type="EMBL" id="GBRH01235898">
    <property type="protein sequence ID" value="JAD61997.1"/>
    <property type="molecule type" value="Transcribed_RNA"/>
</dbReference>
<reference evidence="1" key="1">
    <citation type="submission" date="2014-09" db="EMBL/GenBank/DDBJ databases">
        <authorList>
            <person name="Magalhaes I.L.F."/>
            <person name="Oliveira U."/>
            <person name="Santos F.R."/>
            <person name="Vidigal T.H.D.A."/>
            <person name="Brescovit A.D."/>
            <person name="Santos A.J."/>
        </authorList>
    </citation>
    <scope>NUCLEOTIDE SEQUENCE</scope>
    <source>
        <tissue evidence="1">Shoot tissue taken approximately 20 cm above the soil surface</tissue>
    </source>
</reference>
<reference evidence="1" key="2">
    <citation type="journal article" date="2015" name="Data Brief">
        <title>Shoot transcriptome of the giant reed, Arundo donax.</title>
        <authorList>
            <person name="Barrero R.A."/>
            <person name="Guerrero F.D."/>
            <person name="Moolhuijzen P."/>
            <person name="Goolsby J.A."/>
            <person name="Tidwell J."/>
            <person name="Bellgard S.E."/>
            <person name="Bellgard M.I."/>
        </authorList>
    </citation>
    <scope>NUCLEOTIDE SEQUENCE</scope>
    <source>
        <tissue evidence="1">Shoot tissue taken approximately 20 cm above the soil surface</tissue>
    </source>
</reference>
<protein>
    <submittedName>
        <fullName evidence="1">Uncharacterized protein</fullName>
    </submittedName>
</protein>
<accession>A0A0A9BRP1</accession>
<dbReference type="AlphaFoldDB" id="A0A0A9BRP1"/>
<proteinExistence type="predicted"/>
<evidence type="ECO:0000313" key="1">
    <source>
        <dbReference type="EMBL" id="JAD61997.1"/>
    </source>
</evidence>
<sequence>MPQPGLRDVNLWCLVASISF</sequence>
<organism evidence="1">
    <name type="scientific">Arundo donax</name>
    <name type="common">Giant reed</name>
    <name type="synonym">Donax arundinaceus</name>
    <dbReference type="NCBI Taxonomy" id="35708"/>
    <lineage>
        <taxon>Eukaryota</taxon>
        <taxon>Viridiplantae</taxon>
        <taxon>Streptophyta</taxon>
        <taxon>Embryophyta</taxon>
        <taxon>Tracheophyta</taxon>
        <taxon>Spermatophyta</taxon>
        <taxon>Magnoliopsida</taxon>
        <taxon>Liliopsida</taxon>
        <taxon>Poales</taxon>
        <taxon>Poaceae</taxon>
        <taxon>PACMAD clade</taxon>
        <taxon>Arundinoideae</taxon>
        <taxon>Arundineae</taxon>
        <taxon>Arundo</taxon>
    </lineage>
</organism>
<name>A0A0A9BRP1_ARUDO</name>